<dbReference type="PROSITE" id="PS52042">
    <property type="entry name" value="GLOBIN_CP_ADGB"/>
    <property type="match status" value="1"/>
</dbReference>
<dbReference type="InterPro" id="IPR057249">
    <property type="entry name" value="Globin_CP_ADGB"/>
</dbReference>
<dbReference type="InterPro" id="IPR038765">
    <property type="entry name" value="Papain-like_cys_pep_sf"/>
</dbReference>
<dbReference type="Pfam" id="PF22069">
    <property type="entry name" value="Androglobin_IV"/>
    <property type="match status" value="1"/>
</dbReference>
<dbReference type="RefSeq" id="XP_028140958.1">
    <property type="nucleotide sequence ID" value="XM_028285157.1"/>
</dbReference>
<dbReference type="PROSITE" id="PS50096">
    <property type="entry name" value="IQ"/>
    <property type="match status" value="1"/>
</dbReference>
<reference evidence="5" key="1">
    <citation type="submission" date="2025-04" db="UniProtKB">
        <authorList>
            <consortium name="RefSeq"/>
        </authorList>
    </citation>
    <scope>IDENTIFICATION</scope>
    <source>
        <tissue evidence="5">Whole insect</tissue>
    </source>
</reference>
<dbReference type="InterPro" id="IPR054094">
    <property type="entry name" value="Androglobin_IV"/>
</dbReference>
<protein>
    <submittedName>
        <fullName evidence="5">Androglobin-like</fullName>
    </submittedName>
</protein>
<dbReference type="Pfam" id="PF22070">
    <property type="entry name" value="Androglobin_V"/>
    <property type="match status" value="1"/>
</dbReference>
<evidence type="ECO:0000313" key="3">
    <source>
        <dbReference type="EnsemblMetazoa" id="XP_028140958.1"/>
    </source>
</evidence>
<dbReference type="InterPro" id="IPR054093">
    <property type="entry name" value="Androglobin_II"/>
</dbReference>
<dbReference type="InterPro" id="IPR053033">
    <property type="entry name" value="Androglobin-like"/>
</dbReference>
<dbReference type="CDD" id="cd22307">
    <property type="entry name" value="Adgb_C_mid-like"/>
    <property type="match status" value="1"/>
</dbReference>
<dbReference type="Proteomes" id="UP001652700">
    <property type="component" value="Unplaced"/>
</dbReference>
<feature type="compositionally biased region" description="Basic and acidic residues" evidence="1">
    <location>
        <begin position="252"/>
        <end position="261"/>
    </location>
</feature>
<dbReference type="OrthoDB" id="9374162at2759"/>
<keyword evidence="4" id="KW-1185">Reference proteome</keyword>
<feature type="region of interest" description="Disordered" evidence="1">
    <location>
        <begin position="245"/>
        <end position="268"/>
    </location>
</feature>
<feature type="compositionally biased region" description="Low complexity" evidence="1">
    <location>
        <begin position="1210"/>
        <end position="1229"/>
    </location>
</feature>
<dbReference type="PANTHER" id="PTHR46298:SF1">
    <property type="entry name" value="ANDROGLOBIN"/>
    <property type="match status" value="1"/>
</dbReference>
<dbReference type="InParanoid" id="A0A6P7G7Y8"/>
<evidence type="ECO:0000256" key="1">
    <source>
        <dbReference type="SAM" id="MobiDB-lite"/>
    </source>
</evidence>
<sequence length="1513" mass="175756">MSSGTRAAKVKDSHIQLESAVADLCSKLYEAEAPNDVPFPEFLDTEINSEKWDSPGVNGGRNSVDKKGSTMQLIPYDDQRIIYLPPSLHAHEWKKVDEVFMDAHLVIKNETGKYPDLRTGSSHLLHSKFVRSFISSIETLFYLGNEKQFSVEYTSPSFNPSFDKEPWRPWNHIYCNCKSGKSYPHNPTPNPVGKYVVRLYWMGSWRKIFVSDKIPVNQQNEIMLPSCPIPPSTSVIVEDMGSQLTGRKKDGKSKESLSKQEIKKRREKSEKKADRVIEIWPFLLSKALMILAGLTWTEEEELLDFDIIHCLTGWIPNKIYTTDMDNPAVWQLCLDHTCQYTWLESEIKQKPSKKGTPLSGRSSKMSVKSEKSNKSISYKSVKSETRSDTVTDKTEKDKKSVKREKSSVRKKEPFQRTPPPQEQEVDSDSFILTLGISIDNESNKGWSHNLLVPQTRTVPLLKPTKDEEHEPWKRYRWIDWAIKEKIVNPRAPLKPIKSFLTVDPFRDKYSFMVQKDNNIDTAVLTDTKKSDQLPKSKKVKTTFAYEDITEWLDYEDIYKSLQLVTIYHRGSSFKVKTRVSNTSSDNIKKETRYPFAKRLEQLHGLEWKEVIYPVIPQKSRNKPVYLFCDSLFKQTVVINLSQTINDSIFIEKQKEAVIRVVEPEGECGVCPTTFMERIKKNIEPKTISVNPDIYKKVQPYSKRDIPGSSIVISKFNWSSQKVNEYIGELSTTGSSSYVLNLKAGQHILMIWIQTNGSYCLQFFSNTYLCIGNLEETLTLMSNDPLLFKHAYCKFTEDLENLIYSFGIKEGFLAALRDFYRSYKPQENLSKNDTNLIHDIFLKEFFEIITTRFAPETLKAVKILLRKWQFDDTCRCVVRDPSIYCYPLYGEENKYAEIMNKHVTKIQSFFRGVYERIMTSHHDAKSKRFSTTAETLYKVCEKFDEHNKILGAYTLCKFIENPGMNQFQQHYAWYEDKLKKICVTQCFHTINVEKGWNLITRQGFLVRSGPPIKIRIHVFCDMDQYVVRVFDNDNAKEMKEYLNNVIVNEYKSNVYGYTVVAFGTSETSKTVTFKVMYACQQEDTEEMIYFTNVASQKIVFDDYYIPNHNNYIGRYTVKVKSDSRMTLHLSTSYPTVKIFLKIINIMQPNQIIIETSGSGSVTIPFVLLKSKRRSQRFGNNMDSKSFFMSNSDSAQVIPSKKGSKRSDSKSSHLSSKGKSIIIPKKPSTTSPKYSLDDVNEMTYIIEVFVVDNSWPLTYREWQIVEMERIRRMEIESLFVESRTGSLDNYSSEMEKSLKIDYDLLKPRRSSKPPGNPSSTLILYYGDIEDVTVTINTDKEDYIIRTKMAWYENDPHRYNTAKILRKEFLTENLILNNNILNNHEARSINGKDFEEYIVPPIDIAQYSKTNLSQEGFKMVKSTQDVEQDIQKILTEVSLYESDLTNEAKNMEKFMDEHIADLETFNNWFKDIQQDSVWMMDQVYKDRFDFLQNIRDLVRPKSKGKKGKADKKKKNR</sequence>
<dbReference type="PANTHER" id="PTHR46298">
    <property type="entry name" value="ANDROGLOBIN"/>
    <property type="match status" value="1"/>
</dbReference>
<gene>
    <name evidence="5" type="primary">LOC114335005</name>
</gene>
<dbReference type="InterPro" id="IPR054095">
    <property type="entry name" value="Androglobin_V"/>
</dbReference>
<name>A0A6P7G7Y8_DIAVI</name>
<dbReference type="KEGG" id="dvv:114335005"/>
<evidence type="ECO:0000313" key="5">
    <source>
        <dbReference type="RefSeq" id="XP_028140958.1"/>
    </source>
</evidence>
<dbReference type="SUPFAM" id="SSF54001">
    <property type="entry name" value="Cysteine proteinases"/>
    <property type="match status" value="1"/>
</dbReference>
<evidence type="ECO:0000313" key="4">
    <source>
        <dbReference type="Proteomes" id="UP001652700"/>
    </source>
</evidence>
<feature type="region of interest" description="Disordered" evidence="1">
    <location>
        <begin position="1191"/>
        <end position="1229"/>
    </location>
</feature>
<organism evidence="5">
    <name type="scientific">Diabrotica virgifera virgifera</name>
    <name type="common">western corn rootworm</name>
    <dbReference type="NCBI Taxonomy" id="50390"/>
    <lineage>
        <taxon>Eukaryota</taxon>
        <taxon>Metazoa</taxon>
        <taxon>Ecdysozoa</taxon>
        <taxon>Arthropoda</taxon>
        <taxon>Hexapoda</taxon>
        <taxon>Insecta</taxon>
        <taxon>Pterygota</taxon>
        <taxon>Neoptera</taxon>
        <taxon>Endopterygota</taxon>
        <taxon>Coleoptera</taxon>
        <taxon>Polyphaga</taxon>
        <taxon>Cucujiformia</taxon>
        <taxon>Chrysomeloidea</taxon>
        <taxon>Chrysomelidae</taxon>
        <taxon>Galerucinae</taxon>
        <taxon>Diabroticina</taxon>
        <taxon>Diabroticites</taxon>
        <taxon>Diabrotica</taxon>
    </lineage>
</organism>
<dbReference type="EnsemblMetazoa" id="XM_028285157.2">
    <property type="protein sequence ID" value="XP_028140958.1"/>
    <property type="gene ID" value="LOC114335005"/>
</dbReference>
<feature type="compositionally biased region" description="Basic and acidic residues" evidence="1">
    <location>
        <begin position="381"/>
        <end position="414"/>
    </location>
</feature>
<feature type="domain" description="Globin" evidence="2">
    <location>
        <begin position="761"/>
        <end position="961"/>
    </location>
</feature>
<accession>A0A6P7G7Y8</accession>
<proteinExistence type="predicted"/>
<feature type="region of interest" description="Disordered" evidence="1">
    <location>
        <begin position="351"/>
        <end position="426"/>
    </location>
</feature>
<dbReference type="GeneID" id="114335005"/>
<reference evidence="3" key="2">
    <citation type="submission" date="2025-05" db="UniProtKB">
        <authorList>
            <consortium name="EnsemblMetazoa"/>
        </authorList>
    </citation>
    <scope>IDENTIFICATION</scope>
</reference>
<dbReference type="Pfam" id="PF22068">
    <property type="entry name" value="Androglobin_II"/>
    <property type="match status" value="1"/>
</dbReference>
<evidence type="ECO:0000259" key="2">
    <source>
        <dbReference type="PROSITE" id="PS52042"/>
    </source>
</evidence>